<evidence type="ECO:0000313" key="10">
    <source>
        <dbReference type="EMBL" id="MST86800.1"/>
    </source>
</evidence>
<comment type="caution">
    <text evidence="10">The sequence shown here is derived from an EMBL/GenBank/DDBJ whole genome shotgun (WGS) entry which is preliminary data.</text>
</comment>
<dbReference type="RefSeq" id="WP_154547925.1">
    <property type="nucleotide sequence ID" value="NZ_VUMX01000007.1"/>
</dbReference>
<protein>
    <submittedName>
        <fullName evidence="10">Threonine/serine exporter</fullName>
    </submittedName>
</protein>
<dbReference type="GO" id="GO:0015744">
    <property type="term" value="P:succinate transport"/>
    <property type="evidence" value="ECO:0007669"/>
    <property type="project" value="TreeGrafter"/>
</dbReference>
<comment type="subcellular location">
    <subcellularLocation>
        <location evidence="1">Cell membrane</location>
        <topology evidence="1">Multi-pass membrane protein</topology>
    </subcellularLocation>
</comment>
<evidence type="ECO:0000256" key="2">
    <source>
        <dbReference type="ARBA" id="ARBA00022475"/>
    </source>
</evidence>
<proteinExistence type="inferred from homology"/>
<evidence type="ECO:0000313" key="11">
    <source>
        <dbReference type="Proteomes" id="UP000438120"/>
    </source>
</evidence>
<accession>A0A6A8MDN4</accession>
<feature type="transmembrane region" description="Helical" evidence="8">
    <location>
        <begin position="88"/>
        <end position="107"/>
    </location>
</feature>
<keyword evidence="3" id="KW-0997">Cell inner membrane</keyword>
<dbReference type="EMBL" id="VUMX01000007">
    <property type="protein sequence ID" value="MST86800.1"/>
    <property type="molecule type" value="Genomic_DNA"/>
</dbReference>
<reference evidence="10 11" key="1">
    <citation type="submission" date="2019-08" db="EMBL/GenBank/DDBJ databases">
        <title>In-depth cultivation of the pig gut microbiome towards novel bacterial diversity and tailored functional studies.</title>
        <authorList>
            <person name="Wylensek D."/>
            <person name="Hitch T.C.A."/>
            <person name="Clavel T."/>
        </authorList>
    </citation>
    <scope>NUCLEOTIDE SEQUENCE [LARGE SCALE GENOMIC DNA]</scope>
    <source>
        <strain evidence="10 11">Bifido-178-WT-2B</strain>
    </source>
</reference>
<dbReference type="PANTHER" id="PTHR34390:SF1">
    <property type="entry name" value="SUCCINATE TRANSPORTER SUBUNIT YJJB-RELATED"/>
    <property type="match status" value="1"/>
</dbReference>
<gene>
    <name evidence="10" type="ORF">FYJ62_03885</name>
</gene>
<feature type="domain" description="Threonine/Serine exporter ThrE" evidence="9">
    <location>
        <begin position="17"/>
        <end position="143"/>
    </location>
</feature>
<evidence type="ECO:0000256" key="7">
    <source>
        <dbReference type="ARBA" id="ARBA00034125"/>
    </source>
</evidence>
<evidence type="ECO:0000256" key="8">
    <source>
        <dbReference type="SAM" id="Phobius"/>
    </source>
</evidence>
<evidence type="ECO:0000256" key="1">
    <source>
        <dbReference type="ARBA" id="ARBA00004651"/>
    </source>
</evidence>
<dbReference type="Proteomes" id="UP000438120">
    <property type="component" value="Unassembled WGS sequence"/>
</dbReference>
<keyword evidence="2" id="KW-1003">Cell membrane</keyword>
<keyword evidence="4 8" id="KW-0812">Transmembrane</keyword>
<keyword evidence="11" id="KW-1185">Reference proteome</keyword>
<dbReference type="InterPro" id="IPR050539">
    <property type="entry name" value="ThrE_Dicarb/AminoAcid_Exp"/>
</dbReference>
<comment type="similarity">
    <text evidence="7">Belongs to the ThrE exporter (TC 2.A.79) family.</text>
</comment>
<dbReference type="OrthoDB" id="9810047at2"/>
<dbReference type="PANTHER" id="PTHR34390">
    <property type="entry name" value="UPF0442 PROTEIN YJJB-RELATED"/>
    <property type="match status" value="1"/>
</dbReference>
<evidence type="ECO:0000256" key="3">
    <source>
        <dbReference type="ARBA" id="ARBA00022519"/>
    </source>
</evidence>
<feature type="transmembrane region" description="Helical" evidence="8">
    <location>
        <begin position="61"/>
        <end position="81"/>
    </location>
</feature>
<feature type="transmembrane region" description="Helical" evidence="8">
    <location>
        <begin position="127"/>
        <end position="144"/>
    </location>
</feature>
<dbReference type="AlphaFoldDB" id="A0A6A8MDN4"/>
<keyword evidence="6 8" id="KW-0472">Membrane</keyword>
<dbReference type="Pfam" id="PF12821">
    <property type="entry name" value="ThrE_2"/>
    <property type="match status" value="1"/>
</dbReference>
<evidence type="ECO:0000259" key="9">
    <source>
        <dbReference type="Pfam" id="PF12821"/>
    </source>
</evidence>
<keyword evidence="5 8" id="KW-1133">Transmembrane helix</keyword>
<evidence type="ECO:0000256" key="4">
    <source>
        <dbReference type="ARBA" id="ARBA00022692"/>
    </source>
</evidence>
<feature type="transmembrane region" description="Helical" evidence="8">
    <location>
        <begin position="37"/>
        <end position="55"/>
    </location>
</feature>
<name>A0A6A8MDN4_9LACO</name>
<dbReference type="InterPro" id="IPR024528">
    <property type="entry name" value="ThrE_2"/>
</dbReference>
<evidence type="ECO:0000256" key="5">
    <source>
        <dbReference type="ARBA" id="ARBA00022989"/>
    </source>
</evidence>
<sequence>MFGMHVNFTLFDLVINLAFSLIATIGFALTINIPHRVINWSGICGMAGWMVYWFADRADLGRMLSNMLGAFTVGLLSVLLAHWQKCPALLFSVPGLVPLVPGAPAYMAVRSLLDGNLPQAQQEVQRVAIVTASIALGVLLSTMFQEAMVKHLRRIHAREKKE</sequence>
<organism evidence="10 11">
    <name type="scientific">Lactobacillus porci</name>
    <dbReference type="NCBI Taxonomy" id="2012477"/>
    <lineage>
        <taxon>Bacteria</taxon>
        <taxon>Bacillati</taxon>
        <taxon>Bacillota</taxon>
        <taxon>Bacilli</taxon>
        <taxon>Lactobacillales</taxon>
        <taxon>Lactobacillaceae</taxon>
        <taxon>Lactobacillus</taxon>
    </lineage>
</organism>
<evidence type="ECO:0000256" key="6">
    <source>
        <dbReference type="ARBA" id="ARBA00023136"/>
    </source>
</evidence>
<feature type="transmembrane region" description="Helical" evidence="8">
    <location>
        <begin position="6"/>
        <end position="30"/>
    </location>
</feature>
<dbReference type="GO" id="GO:0005886">
    <property type="term" value="C:plasma membrane"/>
    <property type="evidence" value="ECO:0007669"/>
    <property type="project" value="UniProtKB-SubCell"/>
</dbReference>